<dbReference type="HOGENOM" id="CLU_1130191_0_0_1"/>
<sequence>MKRSGAASSMTIGNGVGNAPGAGSGSLNMDGQVRELKLGSTFNSRNTSTAFHTIKYDFKPASVDFNKVATFNIEPNNQVTVTVPNVESSGVPNTVYKGVQRKYTKECLLIIDRDTGVVTLEKLNDNIMMKKTRAAGSGPGPAPGPLPSLENSTKRISSKTKVSTGSRKTNSNIISAPSGPRTGPTSSNTIQGMSPLQSTLGISGNTRSPIQAPEWKANAAPSTLPSVPMLLDDDDDALMSFPPQNV</sequence>
<dbReference type="STRING" id="36166.T1H217"/>
<reference evidence="13" key="1">
    <citation type="submission" date="2013-02" db="EMBL/GenBank/DDBJ databases">
        <authorList>
            <person name="Hughes D."/>
        </authorList>
    </citation>
    <scope>NUCLEOTIDE SEQUENCE</scope>
    <source>
        <strain>Durham</strain>
        <strain evidence="13">NC isolate 2 -- Noor lab</strain>
    </source>
</reference>
<evidence type="ECO:0000256" key="9">
    <source>
        <dbReference type="ARBA" id="ARBA00025617"/>
    </source>
</evidence>
<dbReference type="OMA" id="KSDCTIF"/>
<evidence type="ECO:0000256" key="5">
    <source>
        <dbReference type="ARBA" id="ARBA00023015"/>
    </source>
</evidence>
<keyword evidence="6" id="KW-0010">Activator</keyword>
<accession>T1H217</accession>
<evidence type="ECO:0000313" key="13">
    <source>
        <dbReference type="Proteomes" id="UP000015102"/>
    </source>
</evidence>
<feature type="domain" description="Transcription elongation factor Eaf N-terminal" evidence="11">
    <location>
        <begin position="35"/>
        <end position="134"/>
    </location>
</feature>
<keyword evidence="4" id="KW-0597">Phosphoprotein</keyword>
<evidence type="ECO:0000313" key="12">
    <source>
        <dbReference type="EnsemblMetazoa" id="MESCA010247-PA"/>
    </source>
</evidence>
<comment type="similarity">
    <text evidence="2">Belongs to the EAF family.</text>
</comment>
<proteinExistence type="inferred from homology"/>
<evidence type="ECO:0000256" key="4">
    <source>
        <dbReference type="ARBA" id="ARBA00022553"/>
    </source>
</evidence>
<comment type="subcellular location">
    <subcellularLocation>
        <location evidence="1">Nucleus</location>
    </subcellularLocation>
</comment>
<protein>
    <recommendedName>
        <fullName evidence="3">Ell-associated factor Eaf</fullName>
    </recommendedName>
</protein>
<dbReference type="EMBL" id="CAQQ02188906">
    <property type="status" value="NOT_ANNOTATED_CDS"/>
    <property type="molecule type" value="Genomic_DNA"/>
</dbReference>
<evidence type="ECO:0000256" key="3">
    <source>
        <dbReference type="ARBA" id="ARBA00021452"/>
    </source>
</evidence>
<dbReference type="EnsemblMetazoa" id="MESCA010247-RA">
    <property type="protein sequence ID" value="MESCA010247-PA"/>
    <property type="gene ID" value="MESCA010247"/>
</dbReference>
<dbReference type="PANTHER" id="PTHR15970">
    <property type="entry name" value="ELL-ASSOCIATED FACTOR EAF"/>
    <property type="match status" value="1"/>
</dbReference>
<evidence type="ECO:0000256" key="6">
    <source>
        <dbReference type="ARBA" id="ARBA00023159"/>
    </source>
</evidence>
<feature type="region of interest" description="Disordered" evidence="10">
    <location>
        <begin position="132"/>
        <end position="213"/>
    </location>
</feature>
<keyword evidence="8" id="KW-0539">Nucleus</keyword>
<evidence type="ECO:0000259" key="11">
    <source>
        <dbReference type="Pfam" id="PF09816"/>
    </source>
</evidence>
<feature type="compositionally biased region" description="Polar residues" evidence="10">
    <location>
        <begin position="150"/>
        <end position="175"/>
    </location>
</feature>
<keyword evidence="7" id="KW-0804">Transcription</keyword>
<evidence type="ECO:0000256" key="8">
    <source>
        <dbReference type="ARBA" id="ARBA00023242"/>
    </source>
</evidence>
<dbReference type="EMBL" id="CAQQ02188905">
    <property type="status" value="NOT_ANNOTATED_CDS"/>
    <property type="molecule type" value="Genomic_DNA"/>
</dbReference>
<dbReference type="Pfam" id="PF09816">
    <property type="entry name" value="EAF"/>
    <property type="match status" value="1"/>
</dbReference>
<dbReference type="Proteomes" id="UP000015102">
    <property type="component" value="Unassembled WGS sequence"/>
</dbReference>
<reference evidence="12" key="2">
    <citation type="submission" date="2015-06" db="UniProtKB">
        <authorList>
            <consortium name="EnsemblMetazoa"/>
        </authorList>
    </citation>
    <scope>IDENTIFICATION</scope>
</reference>
<comment type="function">
    <text evidence="9">Promotes transcriptional elongation by Su(Tpl)/ELL. Essential for development.</text>
</comment>
<dbReference type="AlphaFoldDB" id="T1H217"/>
<keyword evidence="5" id="KW-0805">Transcription regulation</keyword>
<evidence type="ECO:0000256" key="1">
    <source>
        <dbReference type="ARBA" id="ARBA00004123"/>
    </source>
</evidence>
<organism evidence="12 13">
    <name type="scientific">Megaselia scalaris</name>
    <name type="common">Humpbacked fly</name>
    <name type="synonym">Phora scalaris</name>
    <dbReference type="NCBI Taxonomy" id="36166"/>
    <lineage>
        <taxon>Eukaryota</taxon>
        <taxon>Metazoa</taxon>
        <taxon>Ecdysozoa</taxon>
        <taxon>Arthropoda</taxon>
        <taxon>Hexapoda</taxon>
        <taxon>Insecta</taxon>
        <taxon>Pterygota</taxon>
        <taxon>Neoptera</taxon>
        <taxon>Endopterygota</taxon>
        <taxon>Diptera</taxon>
        <taxon>Brachycera</taxon>
        <taxon>Muscomorpha</taxon>
        <taxon>Platypezoidea</taxon>
        <taxon>Phoridae</taxon>
        <taxon>Megaseliini</taxon>
        <taxon>Megaselia</taxon>
    </lineage>
</organism>
<feature type="region of interest" description="Disordered" evidence="10">
    <location>
        <begin position="1"/>
        <end position="28"/>
    </location>
</feature>
<evidence type="ECO:0000256" key="2">
    <source>
        <dbReference type="ARBA" id="ARBA00007798"/>
    </source>
</evidence>
<feature type="compositionally biased region" description="Polar residues" evidence="10">
    <location>
        <begin position="1"/>
        <end position="12"/>
    </location>
</feature>
<dbReference type="GO" id="GO:0032783">
    <property type="term" value="C:super elongation complex"/>
    <property type="evidence" value="ECO:0007669"/>
    <property type="project" value="InterPro"/>
</dbReference>
<feature type="compositionally biased region" description="Polar residues" evidence="10">
    <location>
        <begin position="183"/>
        <end position="209"/>
    </location>
</feature>
<feature type="compositionally biased region" description="Gly residues" evidence="10">
    <location>
        <begin position="14"/>
        <end position="24"/>
    </location>
</feature>
<dbReference type="InterPro" id="IPR027093">
    <property type="entry name" value="EAF_fam"/>
</dbReference>
<evidence type="ECO:0000256" key="10">
    <source>
        <dbReference type="SAM" id="MobiDB-lite"/>
    </source>
</evidence>
<keyword evidence="13" id="KW-1185">Reference proteome</keyword>
<dbReference type="GO" id="GO:0006368">
    <property type="term" value="P:transcription elongation by RNA polymerase II"/>
    <property type="evidence" value="ECO:0007669"/>
    <property type="project" value="InterPro"/>
</dbReference>
<dbReference type="GO" id="GO:0003711">
    <property type="term" value="F:transcription elongation factor activity"/>
    <property type="evidence" value="ECO:0007669"/>
    <property type="project" value="TreeGrafter"/>
</dbReference>
<dbReference type="InterPro" id="IPR019194">
    <property type="entry name" value="Tscrpt_elong_fac_Eaf_N"/>
</dbReference>
<evidence type="ECO:0000256" key="7">
    <source>
        <dbReference type="ARBA" id="ARBA00023163"/>
    </source>
</evidence>
<name>T1H217_MEGSC</name>
<dbReference type="PANTHER" id="PTHR15970:SF2">
    <property type="entry name" value="ELL-ASSOCIATED FACTOR EAF"/>
    <property type="match status" value="1"/>
</dbReference>